<evidence type="ECO:0000256" key="1">
    <source>
        <dbReference type="SAM" id="MobiDB-lite"/>
    </source>
</evidence>
<dbReference type="InterPro" id="IPR013783">
    <property type="entry name" value="Ig-like_fold"/>
</dbReference>
<dbReference type="EMBL" id="JABDTM020018170">
    <property type="protein sequence ID" value="KAH0818218.1"/>
    <property type="molecule type" value="Genomic_DNA"/>
</dbReference>
<name>A0A8J6HQ07_TENMO</name>
<feature type="region of interest" description="Disordered" evidence="1">
    <location>
        <begin position="562"/>
        <end position="592"/>
    </location>
</feature>
<dbReference type="Pfam" id="PF07686">
    <property type="entry name" value="V-set"/>
    <property type="match status" value="1"/>
</dbReference>
<evidence type="ECO:0000313" key="6">
    <source>
        <dbReference type="Proteomes" id="UP000719412"/>
    </source>
</evidence>
<evidence type="ECO:0000259" key="4">
    <source>
        <dbReference type="PROSITE" id="PS50835"/>
    </source>
</evidence>
<dbReference type="SMART" id="SM00409">
    <property type="entry name" value="IG"/>
    <property type="match status" value="2"/>
</dbReference>
<keyword evidence="3" id="KW-0732">Signal</keyword>
<dbReference type="Proteomes" id="UP000719412">
    <property type="component" value="Unassembled WGS sequence"/>
</dbReference>
<accession>A0A8J6HQ07</accession>
<evidence type="ECO:0000313" key="5">
    <source>
        <dbReference type="EMBL" id="KAH0818218.1"/>
    </source>
</evidence>
<keyword evidence="2" id="KW-1133">Transmembrane helix</keyword>
<feature type="compositionally biased region" description="Basic and acidic residues" evidence="1">
    <location>
        <begin position="578"/>
        <end position="592"/>
    </location>
</feature>
<dbReference type="PANTHER" id="PTHR45889:SF8">
    <property type="entry name" value="IG-LIKE DOMAIN-CONTAINING PROTEIN"/>
    <property type="match status" value="1"/>
</dbReference>
<feature type="chain" id="PRO_5035245337" description="Ig-like domain-containing protein" evidence="3">
    <location>
        <begin position="26"/>
        <end position="592"/>
    </location>
</feature>
<dbReference type="Gene3D" id="2.60.40.10">
    <property type="entry name" value="Immunoglobulins"/>
    <property type="match status" value="2"/>
</dbReference>
<dbReference type="InterPro" id="IPR036179">
    <property type="entry name" value="Ig-like_dom_sf"/>
</dbReference>
<evidence type="ECO:0000256" key="2">
    <source>
        <dbReference type="SAM" id="Phobius"/>
    </source>
</evidence>
<reference evidence="5" key="2">
    <citation type="submission" date="2021-08" db="EMBL/GenBank/DDBJ databases">
        <authorList>
            <person name="Eriksson T."/>
        </authorList>
    </citation>
    <scope>NUCLEOTIDE SEQUENCE</scope>
    <source>
        <strain evidence="5">Stoneville</strain>
        <tissue evidence="5">Whole head</tissue>
    </source>
</reference>
<organism evidence="5 6">
    <name type="scientific">Tenebrio molitor</name>
    <name type="common">Yellow mealworm beetle</name>
    <dbReference type="NCBI Taxonomy" id="7067"/>
    <lineage>
        <taxon>Eukaryota</taxon>
        <taxon>Metazoa</taxon>
        <taxon>Ecdysozoa</taxon>
        <taxon>Arthropoda</taxon>
        <taxon>Hexapoda</taxon>
        <taxon>Insecta</taxon>
        <taxon>Pterygota</taxon>
        <taxon>Neoptera</taxon>
        <taxon>Endopterygota</taxon>
        <taxon>Coleoptera</taxon>
        <taxon>Polyphaga</taxon>
        <taxon>Cucujiformia</taxon>
        <taxon>Tenebrionidae</taxon>
        <taxon>Tenebrio</taxon>
    </lineage>
</organism>
<proteinExistence type="predicted"/>
<dbReference type="PROSITE" id="PS50835">
    <property type="entry name" value="IG_LIKE"/>
    <property type="match status" value="1"/>
</dbReference>
<dbReference type="PANTHER" id="PTHR45889">
    <property type="entry name" value="IG-LIKE DOMAIN-CONTAINING PROTEIN"/>
    <property type="match status" value="1"/>
</dbReference>
<feature type="domain" description="Ig-like" evidence="4">
    <location>
        <begin position="416"/>
        <end position="528"/>
    </location>
</feature>
<sequence length="592" mass="65964">MKYHHLVLLCIHTFVLIFCVNPAFSDSDAKGECRAPIDAAPSLSQRGPVLSVDSSVCVFLGYFRGPLDRPGIADGFGPSERLCGIIERTERNPPPAFDRNKTGGVSYRRRCIINGGYLLTDARCFARIIGGKLSSTRRWWRFLSKGPATIAEGNRPECDFDRCERNSECRSDGFDIMQRICGNRTRLQHPTADGRAEKRGRGVWSVEVLGRLLRSQGTYPGQVSTEQSSENFSGVLYAKQGLHGRKKKEFIPDPVRSRSAATRNKQNAAAFVRFVRKTVEAAFDFHPNPAPEVAFAVPDVPPISREEFFFVGAPLPSAFASIENVSRWGGAIDPTSSTPPPFDNANLIMFPARLVKNMAKGDKLVTEIEELKGRIEVSTKSDNTSTLVLKEAKDSDAGNYTCSLYDGDSKMASDTIRVAATTTGKWGLRVNKNVNVVEGEKLTLKCEVKGDLKLDWLYKNITSGENYTELVERDRITIKNYETDDDEKITIENGQVDIEDAKMMDRGIYLCRGIANDGEMYNASSTVRVKDKYAALWPFLGICAEVLVLCAIIVVYEKKRNKTELEESDTDQSPDQKNTPDHGKESNLRHRQ</sequence>
<evidence type="ECO:0000256" key="3">
    <source>
        <dbReference type="SAM" id="SignalP"/>
    </source>
</evidence>
<dbReference type="SUPFAM" id="SSF48726">
    <property type="entry name" value="Immunoglobulin"/>
    <property type="match status" value="2"/>
</dbReference>
<dbReference type="AlphaFoldDB" id="A0A8J6HQ07"/>
<feature type="signal peptide" evidence="3">
    <location>
        <begin position="1"/>
        <end position="25"/>
    </location>
</feature>
<keyword evidence="2" id="KW-0472">Membrane</keyword>
<protein>
    <recommendedName>
        <fullName evidence="4">Ig-like domain-containing protein</fullName>
    </recommendedName>
</protein>
<gene>
    <name evidence="5" type="ORF">GEV33_004573</name>
</gene>
<dbReference type="InterPro" id="IPR003599">
    <property type="entry name" value="Ig_sub"/>
</dbReference>
<dbReference type="InterPro" id="IPR013106">
    <property type="entry name" value="Ig_V-set"/>
</dbReference>
<reference evidence="5" key="1">
    <citation type="journal article" date="2020" name="J Insects Food Feed">
        <title>The yellow mealworm (Tenebrio molitor) genome: a resource for the emerging insects as food and feed industry.</title>
        <authorList>
            <person name="Eriksson T."/>
            <person name="Andere A."/>
            <person name="Kelstrup H."/>
            <person name="Emery V."/>
            <person name="Picard C."/>
        </authorList>
    </citation>
    <scope>NUCLEOTIDE SEQUENCE</scope>
    <source>
        <strain evidence="5">Stoneville</strain>
        <tissue evidence="5">Whole head</tissue>
    </source>
</reference>
<feature type="transmembrane region" description="Helical" evidence="2">
    <location>
        <begin position="535"/>
        <end position="556"/>
    </location>
</feature>
<keyword evidence="2" id="KW-0812">Transmembrane</keyword>
<comment type="caution">
    <text evidence="5">The sequence shown here is derived from an EMBL/GenBank/DDBJ whole genome shotgun (WGS) entry which is preliminary data.</text>
</comment>
<dbReference type="InterPro" id="IPR007110">
    <property type="entry name" value="Ig-like_dom"/>
</dbReference>
<keyword evidence="6" id="KW-1185">Reference proteome</keyword>